<dbReference type="InterPro" id="IPR035940">
    <property type="entry name" value="CAP_sf"/>
</dbReference>
<evidence type="ECO:0000313" key="2">
    <source>
        <dbReference type="EMBL" id="CAA6827193.1"/>
    </source>
</evidence>
<dbReference type="AlphaFoldDB" id="A0A6S6UE48"/>
<sequence length="193" mass="20888">MEHLKTLSFTLVSLFFIACGNTGNAPTTLASYSNYEIAEKTTQDEILNAINEARAISRDCHDGNGVVSAAPALIWNNELYASAYEHSYDLAQSNTFSHYGSGTTFDITGSNNGKSSYFNDRIKANGYTGYKSIGENIAGGQESIQEAVNAWLASPTHCTNLMNANFQEIGVAVATNASSEYGIYWTQSFGTKK</sequence>
<feature type="domain" description="SCP" evidence="1">
    <location>
        <begin position="47"/>
        <end position="189"/>
    </location>
</feature>
<proteinExistence type="predicted"/>
<dbReference type="Pfam" id="PF00188">
    <property type="entry name" value="CAP"/>
    <property type="match status" value="1"/>
</dbReference>
<dbReference type="SUPFAM" id="SSF55797">
    <property type="entry name" value="PR-1-like"/>
    <property type="match status" value="1"/>
</dbReference>
<dbReference type="PANTHER" id="PTHR31157:SF1">
    <property type="entry name" value="SCP DOMAIN-CONTAINING PROTEIN"/>
    <property type="match status" value="1"/>
</dbReference>
<dbReference type="Gene3D" id="3.40.33.10">
    <property type="entry name" value="CAP"/>
    <property type="match status" value="1"/>
</dbReference>
<organism evidence="2">
    <name type="scientific">uncultured Sulfurovum sp</name>
    <dbReference type="NCBI Taxonomy" id="269237"/>
    <lineage>
        <taxon>Bacteria</taxon>
        <taxon>Pseudomonadati</taxon>
        <taxon>Campylobacterota</taxon>
        <taxon>Epsilonproteobacteria</taxon>
        <taxon>Campylobacterales</taxon>
        <taxon>Sulfurovaceae</taxon>
        <taxon>Sulfurovum</taxon>
        <taxon>environmental samples</taxon>
    </lineage>
</organism>
<dbReference type="PANTHER" id="PTHR31157">
    <property type="entry name" value="SCP DOMAIN-CONTAINING PROTEIN"/>
    <property type="match status" value="1"/>
</dbReference>
<dbReference type="EMBL" id="CACVAU010000090">
    <property type="protein sequence ID" value="CAA6827193.1"/>
    <property type="molecule type" value="Genomic_DNA"/>
</dbReference>
<dbReference type="CDD" id="cd05379">
    <property type="entry name" value="CAP_bacterial"/>
    <property type="match status" value="1"/>
</dbReference>
<accession>A0A6S6UE48</accession>
<gene>
    <name evidence="2" type="ORF">HELGO_WM8818</name>
</gene>
<protein>
    <submittedName>
        <fullName evidence="2">Transporter</fullName>
    </submittedName>
</protein>
<name>A0A6S6UE48_9BACT</name>
<reference evidence="2" key="1">
    <citation type="submission" date="2020-01" db="EMBL/GenBank/DDBJ databases">
        <authorList>
            <person name="Meier V. D."/>
            <person name="Meier V D."/>
        </authorList>
    </citation>
    <scope>NUCLEOTIDE SEQUENCE</scope>
    <source>
        <strain evidence="2">HLG_WM_MAG_05</strain>
    </source>
</reference>
<evidence type="ECO:0000259" key="1">
    <source>
        <dbReference type="Pfam" id="PF00188"/>
    </source>
</evidence>
<dbReference type="PROSITE" id="PS51257">
    <property type="entry name" value="PROKAR_LIPOPROTEIN"/>
    <property type="match status" value="1"/>
</dbReference>
<dbReference type="InterPro" id="IPR014044">
    <property type="entry name" value="CAP_dom"/>
</dbReference>